<proteinExistence type="predicted"/>
<evidence type="ECO:0000313" key="2">
    <source>
        <dbReference type="EMBL" id="GFD54237.1"/>
    </source>
</evidence>
<sequence length="98" mass="10884">VEPSPFEYDQTKSTKHGDSDFGLHSMSDDDLFLITGFETLEFVDNDSQEGTAKTLNASADMPAQSDPLGHLYKELRTLNTKVDQLESSISKKVTDDIQ</sequence>
<protein>
    <submittedName>
        <fullName evidence="2">Uncharacterized protein</fullName>
    </submittedName>
</protein>
<organism evidence="2">
    <name type="scientific">Tanacetum cinerariifolium</name>
    <name type="common">Dalmatian daisy</name>
    <name type="synonym">Chrysanthemum cinerariifolium</name>
    <dbReference type="NCBI Taxonomy" id="118510"/>
    <lineage>
        <taxon>Eukaryota</taxon>
        <taxon>Viridiplantae</taxon>
        <taxon>Streptophyta</taxon>
        <taxon>Embryophyta</taxon>
        <taxon>Tracheophyta</taxon>
        <taxon>Spermatophyta</taxon>
        <taxon>Magnoliopsida</taxon>
        <taxon>eudicotyledons</taxon>
        <taxon>Gunneridae</taxon>
        <taxon>Pentapetalae</taxon>
        <taxon>asterids</taxon>
        <taxon>campanulids</taxon>
        <taxon>Asterales</taxon>
        <taxon>Asteraceae</taxon>
        <taxon>Asteroideae</taxon>
        <taxon>Anthemideae</taxon>
        <taxon>Anthemidinae</taxon>
        <taxon>Tanacetum</taxon>
    </lineage>
</organism>
<name>A0A699X3C7_TANCI</name>
<feature type="non-terminal residue" evidence="2">
    <location>
        <position position="98"/>
    </location>
</feature>
<feature type="non-terminal residue" evidence="2">
    <location>
        <position position="1"/>
    </location>
</feature>
<feature type="compositionally biased region" description="Basic and acidic residues" evidence="1">
    <location>
        <begin position="9"/>
        <end position="20"/>
    </location>
</feature>
<feature type="region of interest" description="Disordered" evidence="1">
    <location>
        <begin position="1"/>
        <end position="20"/>
    </location>
</feature>
<gene>
    <name evidence="2" type="ORF">Tci_926206</name>
</gene>
<dbReference type="EMBL" id="BKCJ011803650">
    <property type="protein sequence ID" value="GFD54237.1"/>
    <property type="molecule type" value="Genomic_DNA"/>
</dbReference>
<evidence type="ECO:0000256" key="1">
    <source>
        <dbReference type="SAM" id="MobiDB-lite"/>
    </source>
</evidence>
<dbReference type="AlphaFoldDB" id="A0A699X3C7"/>
<reference evidence="2" key="1">
    <citation type="journal article" date="2019" name="Sci. Rep.">
        <title>Draft genome of Tanacetum cinerariifolium, the natural source of mosquito coil.</title>
        <authorList>
            <person name="Yamashiro T."/>
            <person name="Shiraishi A."/>
            <person name="Satake H."/>
            <person name="Nakayama K."/>
        </authorList>
    </citation>
    <scope>NUCLEOTIDE SEQUENCE</scope>
</reference>
<accession>A0A699X3C7</accession>
<comment type="caution">
    <text evidence="2">The sequence shown here is derived from an EMBL/GenBank/DDBJ whole genome shotgun (WGS) entry which is preliminary data.</text>
</comment>